<dbReference type="InterPro" id="IPR015797">
    <property type="entry name" value="NUDIX_hydrolase-like_dom_sf"/>
</dbReference>
<keyword evidence="6" id="KW-0464">Manganese</keyword>
<keyword evidence="5" id="KW-0460">Magnesium</keyword>
<dbReference type="PROSITE" id="PS51462">
    <property type="entry name" value="NUDIX"/>
    <property type="match status" value="1"/>
</dbReference>
<evidence type="ECO:0000256" key="1">
    <source>
        <dbReference type="ARBA" id="ARBA00001936"/>
    </source>
</evidence>
<dbReference type="AlphaFoldDB" id="A0A7W9YY50"/>
<protein>
    <submittedName>
        <fullName evidence="8">8-oxo-dGTP pyrophosphatase MutT (NUDIX family)</fullName>
    </submittedName>
</protein>
<keyword evidence="4" id="KW-0378">Hydrolase</keyword>
<evidence type="ECO:0000256" key="4">
    <source>
        <dbReference type="ARBA" id="ARBA00022801"/>
    </source>
</evidence>
<dbReference type="InterPro" id="IPR000086">
    <property type="entry name" value="NUDIX_hydrolase_dom"/>
</dbReference>
<keyword evidence="3" id="KW-0479">Metal-binding</keyword>
<evidence type="ECO:0000256" key="2">
    <source>
        <dbReference type="ARBA" id="ARBA00001946"/>
    </source>
</evidence>
<reference evidence="8 9" key="1">
    <citation type="submission" date="2020-08" db="EMBL/GenBank/DDBJ databases">
        <title>Genomic Encyclopedia of Type Strains, Phase IV (KMG-IV): sequencing the most valuable type-strain genomes for metagenomic binning, comparative biology and taxonomic classification.</title>
        <authorList>
            <person name="Goeker M."/>
        </authorList>
    </citation>
    <scope>NUCLEOTIDE SEQUENCE [LARGE SCALE GENOMIC DNA]</scope>
    <source>
        <strain evidence="8 9">DSM 102134</strain>
    </source>
</reference>
<gene>
    <name evidence="8" type="ORF">HNQ75_001155</name>
</gene>
<evidence type="ECO:0000313" key="8">
    <source>
        <dbReference type="EMBL" id="MBB6179201.1"/>
    </source>
</evidence>
<feature type="domain" description="Nudix hydrolase" evidence="7">
    <location>
        <begin position="25"/>
        <end position="199"/>
    </location>
</feature>
<sequence>MKPAVVAPAPFAIDEPLRKNTEKLRPKDASTIILLDRRQGTPRFLMGRRGGGHAFMPDVYVFPGGRRDRHDYTLPYQRDLHPLVAKRLLSGTATRTGPSTVRALALAALRELREETGLSTGDAADLVPLRYVARAVTPPGNVRRFDTRFFLLPADEAGIASAPLQDTEELQDLRWVGFSDLAELKVPQITRAVLEDVKLLLESDPALPYGLPVPYYFMRHGRFVRTEL</sequence>
<name>A0A7W9YY50_9HYPH</name>
<comment type="caution">
    <text evidence="8">The sequence shown here is derived from an EMBL/GenBank/DDBJ whole genome shotgun (WGS) entry which is preliminary data.</text>
</comment>
<comment type="cofactor">
    <cofactor evidence="2">
        <name>Mg(2+)</name>
        <dbReference type="ChEBI" id="CHEBI:18420"/>
    </cofactor>
</comment>
<dbReference type="GO" id="GO:0016818">
    <property type="term" value="F:hydrolase activity, acting on acid anhydrides, in phosphorus-containing anhydrides"/>
    <property type="evidence" value="ECO:0007669"/>
    <property type="project" value="InterPro"/>
</dbReference>
<dbReference type="SUPFAM" id="SSF55811">
    <property type="entry name" value="Nudix"/>
    <property type="match status" value="1"/>
</dbReference>
<accession>A0A7W9YY50</accession>
<evidence type="ECO:0000256" key="5">
    <source>
        <dbReference type="ARBA" id="ARBA00022842"/>
    </source>
</evidence>
<keyword evidence="9" id="KW-1185">Reference proteome</keyword>
<evidence type="ECO:0000313" key="9">
    <source>
        <dbReference type="Proteomes" id="UP000535501"/>
    </source>
</evidence>
<dbReference type="Gene3D" id="3.90.79.10">
    <property type="entry name" value="Nucleoside Triphosphate Pyrophosphohydrolase"/>
    <property type="match status" value="2"/>
</dbReference>
<organism evidence="8 9">
    <name type="scientific">Pseudorhizobium flavum</name>
    <dbReference type="NCBI Taxonomy" id="1335061"/>
    <lineage>
        <taxon>Bacteria</taxon>
        <taxon>Pseudomonadati</taxon>
        <taxon>Pseudomonadota</taxon>
        <taxon>Alphaproteobacteria</taxon>
        <taxon>Hyphomicrobiales</taxon>
        <taxon>Rhizobiaceae</taxon>
        <taxon>Rhizobium/Agrobacterium group</taxon>
        <taxon>Pseudorhizobium</taxon>
    </lineage>
</organism>
<dbReference type="PANTHER" id="PTHR12318:SF0">
    <property type="entry name" value="ACYL-COENZYME A DIPHOSPHATASE NUDT19"/>
    <property type="match status" value="1"/>
</dbReference>
<dbReference type="PANTHER" id="PTHR12318">
    <property type="entry name" value="TESTOSTERONE-REGULATED PROTEIN RP2"/>
    <property type="match status" value="1"/>
</dbReference>
<evidence type="ECO:0000256" key="3">
    <source>
        <dbReference type="ARBA" id="ARBA00022723"/>
    </source>
</evidence>
<evidence type="ECO:0000256" key="6">
    <source>
        <dbReference type="ARBA" id="ARBA00023211"/>
    </source>
</evidence>
<dbReference type="GO" id="GO:0046872">
    <property type="term" value="F:metal ion binding"/>
    <property type="evidence" value="ECO:0007669"/>
    <property type="project" value="UniProtKB-KW"/>
</dbReference>
<dbReference type="EMBL" id="JACHEJ010000002">
    <property type="protein sequence ID" value="MBB6179201.1"/>
    <property type="molecule type" value="Genomic_DNA"/>
</dbReference>
<proteinExistence type="predicted"/>
<dbReference type="Proteomes" id="UP000535501">
    <property type="component" value="Unassembled WGS sequence"/>
</dbReference>
<dbReference type="Pfam" id="PF00293">
    <property type="entry name" value="NUDIX"/>
    <property type="match status" value="1"/>
</dbReference>
<comment type="cofactor">
    <cofactor evidence="1">
        <name>Mn(2+)</name>
        <dbReference type="ChEBI" id="CHEBI:29035"/>
    </cofactor>
</comment>
<dbReference type="InterPro" id="IPR039121">
    <property type="entry name" value="NUDT19"/>
</dbReference>
<dbReference type="RefSeq" id="WP_413037864.1">
    <property type="nucleotide sequence ID" value="NZ_JACHEJ010000002.1"/>
</dbReference>
<evidence type="ECO:0000259" key="7">
    <source>
        <dbReference type="PROSITE" id="PS51462"/>
    </source>
</evidence>